<name>A0AAV3X9L3_9CYAN</name>
<evidence type="ECO:0000313" key="2">
    <source>
        <dbReference type="Proteomes" id="UP001050975"/>
    </source>
</evidence>
<sequence length="82" mass="9410">MRIFYANESSIIVDFNPIIQRGGVLAKLADPEFFSQVSLGEKGRYIQWPGEIEFCADALWFDSHPKENKFQKLEGNLLSEQT</sequence>
<dbReference type="SUPFAM" id="SSF143880">
    <property type="entry name" value="NE0471 N-terminal domain-like"/>
    <property type="match status" value="1"/>
</dbReference>
<organism evidence="1 2">
    <name type="scientific">Microseira wollei NIES-4236</name>
    <dbReference type="NCBI Taxonomy" id="2530354"/>
    <lineage>
        <taxon>Bacteria</taxon>
        <taxon>Bacillati</taxon>
        <taxon>Cyanobacteriota</taxon>
        <taxon>Cyanophyceae</taxon>
        <taxon>Oscillatoriophycideae</taxon>
        <taxon>Aerosakkonematales</taxon>
        <taxon>Aerosakkonemataceae</taxon>
        <taxon>Microseira</taxon>
    </lineage>
</organism>
<reference evidence="1" key="1">
    <citation type="submission" date="2019-10" db="EMBL/GenBank/DDBJ databases">
        <title>Draft genome sequece of Microseira wollei NIES-4236.</title>
        <authorList>
            <person name="Yamaguchi H."/>
            <person name="Suzuki S."/>
            <person name="Kawachi M."/>
        </authorList>
    </citation>
    <scope>NUCLEOTIDE SEQUENCE</scope>
    <source>
        <strain evidence="1">NIES-4236</strain>
    </source>
</reference>
<evidence type="ECO:0000313" key="1">
    <source>
        <dbReference type="EMBL" id="GET36982.1"/>
    </source>
</evidence>
<protein>
    <recommendedName>
        <fullName evidence="3">DUF2442 domain-containing protein</fullName>
    </recommendedName>
</protein>
<dbReference type="Gene3D" id="3.30.2020.10">
    <property type="entry name" value="NE0471-like N-terminal domain"/>
    <property type="match status" value="1"/>
</dbReference>
<gene>
    <name evidence="1" type="ORF">MiSe_17350</name>
</gene>
<dbReference type="InterPro" id="IPR036782">
    <property type="entry name" value="NE0471-like_N"/>
</dbReference>
<dbReference type="Proteomes" id="UP001050975">
    <property type="component" value="Unassembled WGS sequence"/>
</dbReference>
<evidence type="ECO:0008006" key="3">
    <source>
        <dbReference type="Google" id="ProtNLM"/>
    </source>
</evidence>
<dbReference type="EMBL" id="BLAY01000020">
    <property type="protein sequence ID" value="GET36982.1"/>
    <property type="molecule type" value="Genomic_DNA"/>
</dbReference>
<dbReference type="AlphaFoldDB" id="A0AAV3X9L3"/>
<proteinExistence type="predicted"/>
<accession>A0AAV3X9L3</accession>
<keyword evidence="2" id="KW-1185">Reference proteome</keyword>
<comment type="caution">
    <text evidence="1">The sequence shown here is derived from an EMBL/GenBank/DDBJ whole genome shotgun (WGS) entry which is preliminary data.</text>
</comment>